<dbReference type="EMBL" id="JAVHJS010000006">
    <property type="protein sequence ID" value="KAK2854449.1"/>
    <property type="molecule type" value="Genomic_DNA"/>
</dbReference>
<comment type="caution">
    <text evidence="13">The sequence shown here is derived from an EMBL/GenBank/DDBJ whole genome shotgun (WGS) entry which is preliminary data.</text>
</comment>
<organism evidence="13 14">
    <name type="scientific">Tachysurus vachellii</name>
    <name type="common">Darkbarbel catfish</name>
    <name type="synonym">Pelteobagrus vachellii</name>
    <dbReference type="NCBI Taxonomy" id="175792"/>
    <lineage>
        <taxon>Eukaryota</taxon>
        <taxon>Metazoa</taxon>
        <taxon>Chordata</taxon>
        <taxon>Craniata</taxon>
        <taxon>Vertebrata</taxon>
        <taxon>Euteleostomi</taxon>
        <taxon>Actinopterygii</taxon>
        <taxon>Neopterygii</taxon>
        <taxon>Teleostei</taxon>
        <taxon>Ostariophysi</taxon>
        <taxon>Siluriformes</taxon>
        <taxon>Bagridae</taxon>
        <taxon>Tachysurus</taxon>
    </lineage>
</organism>
<sequence length="295" mass="32946">MNSGVIALLLLLSLALANCGNVLLFPQETDTAYVQLSVRLPGEMSWTGILSSITSMGMLFRCCKRNKMKTVFVVLLLLPALDSAHKRNVFLFPQETDTAYVQLTSEKPLNLQAFTLCMRVASELPNDRETILFAYRTNEADELNVWQEKEGYSLYLRSSGEGVTFKLPPLSVVPIHLCVTWESGTGATAFWVNGRRTMLKIYRRGFSVSQDGAIILGQDPDSYLGNFDKNQSFVGEITDVHMWDSVLGAGQIKQLYEYQDLGVRGNVLDWNSLKYKISGNVVDVSEVDTEINTCT</sequence>
<accession>A0AA88SZE4</accession>
<dbReference type="Proteomes" id="UP001187315">
    <property type="component" value="Unassembled WGS sequence"/>
</dbReference>
<keyword evidence="6" id="KW-0106">Calcium</keyword>
<feature type="signal peptide" evidence="11">
    <location>
        <begin position="1"/>
        <end position="19"/>
    </location>
</feature>
<dbReference type="Pfam" id="PF00354">
    <property type="entry name" value="Pentaxin"/>
    <property type="match status" value="1"/>
</dbReference>
<feature type="chain" id="PRO_5041669392" description="Pentraxin (PTX) domain-containing protein" evidence="11">
    <location>
        <begin position="20"/>
        <end position="295"/>
    </location>
</feature>
<keyword evidence="10" id="KW-1133">Transmembrane helix</keyword>
<evidence type="ECO:0000256" key="5">
    <source>
        <dbReference type="ARBA" id="ARBA00022729"/>
    </source>
</evidence>
<keyword evidence="5 11" id="KW-0732">Signal</keyword>
<keyword evidence="10" id="KW-0812">Transmembrane</keyword>
<dbReference type="AlphaFoldDB" id="A0AA88SZE4"/>
<dbReference type="GO" id="GO:0005576">
    <property type="term" value="C:extracellular region"/>
    <property type="evidence" value="ECO:0007669"/>
    <property type="project" value="UniProtKB-SubCell"/>
</dbReference>
<evidence type="ECO:0000256" key="1">
    <source>
        <dbReference type="ARBA" id="ARBA00001913"/>
    </source>
</evidence>
<feature type="domain" description="Pentraxin (PTX)" evidence="12">
    <location>
        <begin position="86"/>
        <end position="289"/>
    </location>
</feature>
<evidence type="ECO:0000256" key="3">
    <source>
        <dbReference type="ARBA" id="ARBA00022525"/>
    </source>
</evidence>
<evidence type="ECO:0000256" key="10">
    <source>
        <dbReference type="SAM" id="Phobius"/>
    </source>
</evidence>
<dbReference type="PANTHER" id="PTHR45869">
    <property type="entry name" value="C-REACTIVE PROTEIN-RELATED"/>
    <property type="match status" value="1"/>
</dbReference>
<evidence type="ECO:0000256" key="9">
    <source>
        <dbReference type="PROSITE-ProRule" id="PRU01172"/>
    </source>
</evidence>
<dbReference type="SMART" id="SM00159">
    <property type="entry name" value="PTX"/>
    <property type="match status" value="1"/>
</dbReference>
<protein>
    <recommendedName>
        <fullName evidence="12">Pentraxin (PTX) domain-containing protein</fullName>
    </recommendedName>
</protein>
<keyword evidence="10" id="KW-0472">Membrane</keyword>
<evidence type="ECO:0000259" key="12">
    <source>
        <dbReference type="PROSITE" id="PS51828"/>
    </source>
</evidence>
<dbReference type="CDD" id="cd00152">
    <property type="entry name" value="PTX"/>
    <property type="match status" value="1"/>
</dbReference>
<keyword evidence="3" id="KW-0964">Secreted</keyword>
<dbReference type="PRINTS" id="PR00895">
    <property type="entry name" value="PENTAXIN"/>
</dbReference>
<comment type="cofactor">
    <cofactor evidence="1">
        <name>Ca(2+)</name>
        <dbReference type="ChEBI" id="CHEBI:29108"/>
    </cofactor>
</comment>
<evidence type="ECO:0000256" key="11">
    <source>
        <dbReference type="SAM" id="SignalP"/>
    </source>
</evidence>
<feature type="transmembrane region" description="Helical" evidence="10">
    <location>
        <begin position="43"/>
        <end position="60"/>
    </location>
</feature>
<comment type="caution">
    <text evidence="9">Lacks conserved residue(s) required for the propagation of feature annotation.</text>
</comment>
<dbReference type="PANTHER" id="PTHR45869:SF2">
    <property type="entry name" value="C-REACTIVE PROTEIN-RELATED"/>
    <property type="match status" value="1"/>
</dbReference>
<dbReference type="InterPro" id="IPR013320">
    <property type="entry name" value="ConA-like_dom_sf"/>
</dbReference>
<dbReference type="InterPro" id="IPR001759">
    <property type="entry name" value="PTX_dom"/>
</dbReference>
<dbReference type="FunFam" id="2.60.120.200:FF:000070">
    <property type="entry name" value="Serum amyloid P-component"/>
    <property type="match status" value="1"/>
</dbReference>
<keyword evidence="7" id="KW-1015">Disulfide bond</keyword>
<dbReference type="PROSITE" id="PS51828">
    <property type="entry name" value="PTX_2"/>
    <property type="match status" value="1"/>
</dbReference>
<dbReference type="Gene3D" id="2.60.120.200">
    <property type="match status" value="1"/>
</dbReference>
<evidence type="ECO:0000256" key="4">
    <source>
        <dbReference type="ARBA" id="ARBA00022723"/>
    </source>
</evidence>
<dbReference type="PROSITE" id="PS00289">
    <property type="entry name" value="PTX_1"/>
    <property type="match status" value="1"/>
</dbReference>
<evidence type="ECO:0000313" key="13">
    <source>
        <dbReference type="EMBL" id="KAK2854449.1"/>
    </source>
</evidence>
<reference evidence="13" key="1">
    <citation type="submission" date="2023-08" db="EMBL/GenBank/DDBJ databases">
        <title>Pelteobagrus vachellii genome.</title>
        <authorList>
            <person name="Liu H."/>
        </authorList>
    </citation>
    <scope>NUCLEOTIDE SEQUENCE</scope>
    <source>
        <strain evidence="13">PRFRI_2022a</strain>
        <tissue evidence="13">Muscle</tissue>
    </source>
</reference>
<proteinExistence type="inferred from homology"/>
<dbReference type="SUPFAM" id="SSF49899">
    <property type="entry name" value="Concanavalin A-like lectins/glucanases"/>
    <property type="match status" value="1"/>
</dbReference>
<evidence type="ECO:0000256" key="6">
    <source>
        <dbReference type="ARBA" id="ARBA00022837"/>
    </source>
</evidence>
<evidence type="ECO:0000256" key="2">
    <source>
        <dbReference type="ARBA" id="ARBA00004613"/>
    </source>
</evidence>
<evidence type="ECO:0000313" key="14">
    <source>
        <dbReference type="Proteomes" id="UP001187315"/>
    </source>
</evidence>
<gene>
    <name evidence="13" type="ORF">Q7C36_006318</name>
</gene>
<keyword evidence="4" id="KW-0479">Metal-binding</keyword>
<dbReference type="GO" id="GO:0046872">
    <property type="term" value="F:metal ion binding"/>
    <property type="evidence" value="ECO:0007669"/>
    <property type="project" value="UniProtKB-KW"/>
</dbReference>
<comment type="similarity">
    <text evidence="8">Belongs to the pentraxin family.</text>
</comment>
<comment type="subcellular location">
    <subcellularLocation>
        <location evidence="2">Secreted</location>
    </subcellularLocation>
</comment>
<name>A0AA88SZE4_TACVA</name>
<dbReference type="InterPro" id="IPR051005">
    <property type="entry name" value="Pentraxin_domain"/>
</dbReference>
<evidence type="ECO:0000256" key="7">
    <source>
        <dbReference type="ARBA" id="ARBA00023157"/>
    </source>
</evidence>
<keyword evidence="14" id="KW-1185">Reference proteome</keyword>
<evidence type="ECO:0000256" key="8">
    <source>
        <dbReference type="ARBA" id="ARBA00038102"/>
    </source>
</evidence>
<dbReference type="InterPro" id="IPR030476">
    <property type="entry name" value="Pentaxin_CS"/>
</dbReference>